<evidence type="ECO:0000313" key="2">
    <source>
        <dbReference type="EMBL" id="KAF7342054.1"/>
    </source>
</evidence>
<evidence type="ECO:0000256" key="1">
    <source>
        <dbReference type="SAM" id="MobiDB-lite"/>
    </source>
</evidence>
<feature type="region of interest" description="Disordered" evidence="1">
    <location>
        <begin position="181"/>
        <end position="267"/>
    </location>
</feature>
<keyword evidence="3" id="KW-1185">Reference proteome</keyword>
<feature type="compositionally biased region" description="Basic and acidic residues" evidence="1">
    <location>
        <begin position="221"/>
        <end position="232"/>
    </location>
</feature>
<dbReference type="Proteomes" id="UP000620124">
    <property type="component" value="Unassembled WGS sequence"/>
</dbReference>
<dbReference type="AlphaFoldDB" id="A0A8H7CLF5"/>
<comment type="caution">
    <text evidence="2">The sequence shown here is derived from an EMBL/GenBank/DDBJ whole genome shotgun (WGS) entry which is preliminary data.</text>
</comment>
<name>A0A8H7CLF5_9AGAR</name>
<reference evidence="2" key="1">
    <citation type="submission" date="2020-05" db="EMBL/GenBank/DDBJ databases">
        <title>Mycena genomes resolve the evolution of fungal bioluminescence.</title>
        <authorList>
            <person name="Tsai I.J."/>
        </authorList>
    </citation>
    <scope>NUCLEOTIDE SEQUENCE</scope>
    <source>
        <strain evidence="2">CCC161011</strain>
    </source>
</reference>
<accession>A0A8H7CLF5</accession>
<protein>
    <submittedName>
        <fullName evidence="2">Uncharacterized protein</fullName>
    </submittedName>
</protein>
<proteinExistence type="predicted"/>
<evidence type="ECO:0000313" key="3">
    <source>
        <dbReference type="Proteomes" id="UP000620124"/>
    </source>
</evidence>
<feature type="compositionally biased region" description="Basic and acidic residues" evidence="1">
    <location>
        <begin position="256"/>
        <end position="267"/>
    </location>
</feature>
<feature type="compositionally biased region" description="Acidic residues" evidence="1">
    <location>
        <begin position="233"/>
        <end position="255"/>
    </location>
</feature>
<organism evidence="2 3">
    <name type="scientific">Mycena venus</name>
    <dbReference type="NCBI Taxonomy" id="2733690"/>
    <lineage>
        <taxon>Eukaryota</taxon>
        <taxon>Fungi</taxon>
        <taxon>Dikarya</taxon>
        <taxon>Basidiomycota</taxon>
        <taxon>Agaricomycotina</taxon>
        <taxon>Agaricomycetes</taxon>
        <taxon>Agaricomycetidae</taxon>
        <taxon>Agaricales</taxon>
        <taxon>Marasmiineae</taxon>
        <taxon>Mycenaceae</taxon>
        <taxon>Mycena</taxon>
    </lineage>
</organism>
<gene>
    <name evidence="2" type="ORF">MVEN_01792700</name>
</gene>
<sequence length="315" mass="36228">MNSFSVSTSWRHLVTIAEISPARRGLFNLYFRIIKSRAFHLTRPWILDNLRPFDQQAYVNTLLEQHNYVPEDFRTWILEWPAKAVIANCWPGLPANYYAAEDYEQDGTRILFEGCNWLRRCPPVVHTVLFTQEEDPREIQIPALLVWEMGEMTWLVLREKPICPHAVYRLVGARYDGDVDYPSVDRDGGQGFPEVLGPRSPSSSSEGDPNLELSEESDGEDIVKEHIGKQRIDEEDIGDGSDDETSEEDTDDESIGDGREDIDTKNLHGDYKLSNCEIAAYSSWTYWLIVAARIEEERPEPKRFANDHEGIRDYG</sequence>
<dbReference type="EMBL" id="JACAZI010000017">
    <property type="protein sequence ID" value="KAF7342054.1"/>
    <property type="molecule type" value="Genomic_DNA"/>
</dbReference>
<dbReference type="OrthoDB" id="2788844at2759"/>